<dbReference type="Pfam" id="PF17775">
    <property type="entry name" value="YchJ_M-like"/>
    <property type="match status" value="1"/>
</dbReference>
<protein>
    <recommendedName>
        <fullName evidence="1">YchJ-like middle NTF2-like domain-containing protein</fullName>
    </recommendedName>
</protein>
<feature type="domain" description="YchJ-like middle NTF2-like" evidence="1">
    <location>
        <begin position="1"/>
        <end position="35"/>
    </location>
</feature>
<evidence type="ECO:0000313" key="3">
    <source>
        <dbReference type="Proteomes" id="UP000004903"/>
    </source>
</evidence>
<dbReference type="EMBL" id="AFCT01000504">
    <property type="protein sequence ID" value="EHC92700.1"/>
    <property type="molecule type" value="Genomic_DNA"/>
</dbReference>
<sequence length="42" mass="4987">MRSRYCAFVMKDADYLIKSWHPTCNAAAFRDDIQRDDIIADY</sequence>
<dbReference type="Gene3D" id="3.10.450.50">
    <property type="match status" value="1"/>
</dbReference>
<accession>G5QG06</accession>
<proteinExistence type="predicted"/>
<comment type="caution">
    <text evidence="2">The sequence shown here is derived from an EMBL/GenBank/DDBJ whole genome shotgun (WGS) entry which is preliminary data.</text>
</comment>
<evidence type="ECO:0000313" key="2">
    <source>
        <dbReference type="EMBL" id="EHC92700.1"/>
    </source>
</evidence>
<name>G5QG06_SALRU</name>
<dbReference type="InterPro" id="IPR048469">
    <property type="entry name" value="YchJ-like_M"/>
</dbReference>
<gene>
    <name evidence="2" type="ORF">LTSERUB_1317</name>
</gene>
<dbReference type="InterPro" id="IPR032710">
    <property type="entry name" value="NTF2-like_dom_sf"/>
</dbReference>
<organism evidence="2 3">
    <name type="scientific">Salmonella enterica subsp. enterica serovar Rubislaw str. A4-653</name>
    <dbReference type="NCBI Taxonomy" id="913081"/>
    <lineage>
        <taxon>Bacteria</taxon>
        <taxon>Pseudomonadati</taxon>
        <taxon>Pseudomonadota</taxon>
        <taxon>Gammaproteobacteria</taxon>
        <taxon>Enterobacterales</taxon>
        <taxon>Enterobacteriaceae</taxon>
        <taxon>Salmonella</taxon>
    </lineage>
</organism>
<dbReference type="AlphaFoldDB" id="G5QG06"/>
<reference evidence="2 3" key="1">
    <citation type="journal article" date="2011" name="BMC Genomics">
        <title>Genome sequencing reveals diversification of virulence factor content and possible host adaptation in distinct subpopulations of Salmonella enterica.</title>
        <authorList>
            <person name="den Bakker H.C."/>
            <person name="Moreno Switt A.I."/>
            <person name="Govoni G."/>
            <person name="Cummings C.A."/>
            <person name="Ranieri M.L."/>
            <person name="Degoricija L."/>
            <person name="Hoelzer K."/>
            <person name="Rodriguez-Rivera L.D."/>
            <person name="Brown S."/>
            <person name="Bolchacova E."/>
            <person name="Furtado M.R."/>
            <person name="Wiedmann M."/>
        </authorList>
    </citation>
    <scope>NUCLEOTIDE SEQUENCE [LARGE SCALE GENOMIC DNA]</scope>
    <source>
        <strain evidence="2 3">A4-653</strain>
    </source>
</reference>
<dbReference type="Proteomes" id="UP000004903">
    <property type="component" value="Unassembled WGS sequence"/>
</dbReference>
<evidence type="ECO:0000259" key="1">
    <source>
        <dbReference type="Pfam" id="PF17775"/>
    </source>
</evidence>
<dbReference type="SUPFAM" id="SSF54427">
    <property type="entry name" value="NTF2-like"/>
    <property type="match status" value="1"/>
</dbReference>
<dbReference type="PATRIC" id="fig|913081.3.peg.1083"/>